<dbReference type="InterPro" id="IPR002197">
    <property type="entry name" value="HTH_Fis"/>
</dbReference>
<dbReference type="STRING" id="1121442.SAMN02745702_01655"/>
<evidence type="ECO:0000256" key="2">
    <source>
        <dbReference type="ARBA" id="ARBA00022840"/>
    </source>
</evidence>
<dbReference type="SUPFAM" id="SSF55781">
    <property type="entry name" value="GAF domain-like"/>
    <property type="match status" value="1"/>
</dbReference>
<accession>A0A1T4W5M0</accession>
<dbReference type="OrthoDB" id="9763792at2"/>
<dbReference type="PROSITE" id="PS00675">
    <property type="entry name" value="SIGMA54_INTERACT_1"/>
    <property type="match status" value="1"/>
</dbReference>
<dbReference type="InterPro" id="IPR027417">
    <property type="entry name" value="P-loop_NTPase"/>
</dbReference>
<dbReference type="Gene3D" id="3.40.50.300">
    <property type="entry name" value="P-loop containing nucleotide triphosphate hydrolases"/>
    <property type="match status" value="1"/>
</dbReference>
<dbReference type="InterPro" id="IPR003593">
    <property type="entry name" value="AAA+_ATPase"/>
</dbReference>
<dbReference type="CDD" id="cd00009">
    <property type="entry name" value="AAA"/>
    <property type="match status" value="1"/>
</dbReference>
<dbReference type="Gene3D" id="1.10.10.60">
    <property type="entry name" value="Homeodomain-like"/>
    <property type="match status" value="1"/>
</dbReference>
<evidence type="ECO:0000256" key="1">
    <source>
        <dbReference type="ARBA" id="ARBA00022741"/>
    </source>
</evidence>
<dbReference type="SUPFAM" id="SSF46689">
    <property type="entry name" value="Homeodomain-like"/>
    <property type="match status" value="1"/>
</dbReference>
<dbReference type="Pfam" id="PF00158">
    <property type="entry name" value="Sigma54_activat"/>
    <property type="match status" value="1"/>
</dbReference>
<protein>
    <submittedName>
        <fullName evidence="6">Transcriptional regulator containing PAS, AAA-type ATPase, and DNA-binding Fis domains</fullName>
    </submittedName>
</protein>
<evidence type="ECO:0000313" key="6">
    <source>
        <dbReference type="EMBL" id="SKA72348.1"/>
    </source>
</evidence>
<evidence type="ECO:0000313" key="7">
    <source>
        <dbReference type="Proteomes" id="UP000189733"/>
    </source>
</evidence>
<dbReference type="FunFam" id="3.40.50.300:FF:000006">
    <property type="entry name" value="DNA-binding transcriptional regulator NtrC"/>
    <property type="match status" value="1"/>
</dbReference>
<dbReference type="RefSeq" id="WP_078684922.1">
    <property type="nucleotide sequence ID" value="NZ_FUYA01000004.1"/>
</dbReference>
<evidence type="ECO:0000259" key="5">
    <source>
        <dbReference type="PROSITE" id="PS50045"/>
    </source>
</evidence>
<evidence type="ECO:0000256" key="4">
    <source>
        <dbReference type="ARBA" id="ARBA00023163"/>
    </source>
</evidence>
<dbReference type="EMBL" id="FUYA01000004">
    <property type="protein sequence ID" value="SKA72348.1"/>
    <property type="molecule type" value="Genomic_DNA"/>
</dbReference>
<dbReference type="Gene3D" id="1.10.8.60">
    <property type="match status" value="1"/>
</dbReference>
<dbReference type="Pfam" id="PF25601">
    <property type="entry name" value="AAA_lid_14"/>
    <property type="match status" value="1"/>
</dbReference>
<dbReference type="InterPro" id="IPR025662">
    <property type="entry name" value="Sigma_54_int_dom_ATP-bd_1"/>
</dbReference>
<keyword evidence="7" id="KW-1185">Reference proteome</keyword>
<dbReference type="InterPro" id="IPR058031">
    <property type="entry name" value="AAA_lid_NorR"/>
</dbReference>
<name>A0A1T4W5M0_9BACT</name>
<sequence>MLRSIAASLNRIAHVIAIVIGLDVEIVDASLMRIAGTGRYSDGVGKSIGEEGQVYGHALKTGKSVYIDTPRLDPICQGCKHLDTCEEELTMAAPILVDGFPAGVIGIVSFTQEDAQRIKQNRNTFREYLKMMAGMVAAAARDQQRFDAMSETVNTLQRVVDAYSDGVFIFAQDGTLSYVNEQAKREMRIEEEIQRSAVELEETGNQVGDSQEFELRYKDFDLLVMGRSVELGSDDPRFSRMVIFENQKDFTRRMSNFTSHSHSDGLGAILGCSPKIRKLKERVQSIATSSSTVLITGESGTGKELFARAIHKESNRRDQPFIAINCGAIPDTLLESELFGYTSGAFTGARSNGRMGKFELANGGVLFLDEISSMPLYLQVKLLRVLQERTVIRLGSNKLIHVDIRIIAATNDKLKDMIAAHRFRSDLYYRLNVIPFEVPPLRERLEDVDLLTKHFFQKYGKRFGKHMTRMDPSCLERLKSYPWPGNIREFENAIEFIVNMMPSSGVVTPELLPAFLQEKPVNFTEEDGLRPLWEMEREAIQKALQRFGDTTHGKKLAAKRLGIGLATLYRKIQQYEIHKMSQA</sequence>
<gene>
    <name evidence="6" type="ORF">SAMN02745702_01655</name>
</gene>
<keyword evidence="4" id="KW-0804">Transcription</keyword>
<keyword evidence="6" id="KW-0238">DNA-binding</keyword>
<keyword evidence="3" id="KW-0805">Transcription regulation</keyword>
<dbReference type="AlphaFoldDB" id="A0A1T4W5M0"/>
<dbReference type="SUPFAM" id="SSF52540">
    <property type="entry name" value="P-loop containing nucleoside triphosphate hydrolases"/>
    <property type="match status" value="1"/>
</dbReference>
<dbReference type="Pfam" id="PF02954">
    <property type="entry name" value="HTH_8"/>
    <property type="match status" value="1"/>
</dbReference>
<evidence type="ECO:0000256" key="3">
    <source>
        <dbReference type="ARBA" id="ARBA00023015"/>
    </source>
</evidence>
<dbReference type="GO" id="GO:0006355">
    <property type="term" value="P:regulation of DNA-templated transcription"/>
    <property type="evidence" value="ECO:0007669"/>
    <property type="project" value="InterPro"/>
</dbReference>
<keyword evidence="2" id="KW-0067">ATP-binding</keyword>
<dbReference type="Proteomes" id="UP000189733">
    <property type="component" value="Unassembled WGS sequence"/>
</dbReference>
<dbReference type="PANTHER" id="PTHR32071">
    <property type="entry name" value="TRANSCRIPTIONAL REGULATORY PROTEIN"/>
    <property type="match status" value="1"/>
</dbReference>
<organism evidence="6 7">
    <name type="scientific">Desulfobaculum bizertense DSM 18034</name>
    <dbReference type="NCBI Taxonomy" id="1121442"/>
    <lineage>
        <taxon>Bacteria</taxon>
        <taxon>Pseudomonadati</taxon>
        <taxon>Thermodesulfobacteriota</taxon>
        <taxon>Desulfovibrionia</taxon>
        <taxon>Desulfovibrionales</taxon>
        <taxon>Desulfovibrionaceae</taxon>
        <taxon>Desulfobaculum</taxon>
    </lineage>
</organism>
<dbReference type="InterPro" id="IPR009057">
    <property type="entry name" value="Homeodomain-like_sf"/>
</dbReference>
<proteinExistence type="predicted"/>
<dbReference type="PANTHER" id="PTHR32071:SF57">
    <property type="entry name" value="C4-DICARBOXYLATE TRANSPORT TRANSCRIPTIONAL REGULATORY PROTEIN DCTD"/>
    <property type="match status" value="1"/>
</dbReference>
<dbReference type="GO" id="GO:0043565">
    <property type="term" value="F:sequence-specific DNA binding"/>
    <property type="evidence" value="ECO:0007669"/>
    <property type="project" value="InterPro"/>
</dbReference>
<feature type="domain" description="Sigma-54 factor interaction" evidence="5">
    <location>
        <begin position="269"/>
        <end position="499"/>
    </location>
</feature>
<dbReference type="SMART" id="SM00382">
    <property type="entry name" value="AAA"/>
    <property type="match status" value="1"/>
</dbReference>
<keyword evidence="1" id="KW-0547">Nucleotide-binding</keyword>
<reference evidence="6 7" key="1">
    <citation type="submission" date="2017-02" db="EMBL/GenBank/DDBJ databases">
        <authorList>
            <person name="Peterson S.W."/>
        </authorList>
    </citation>
    <scope>NUCLEOTIDE SEQUENCE [LARGE SCALE GENOMIC DNA]</scope>
    <source>
        <strain evidence="6 7">DSM 18034</strain>
    </source>
</reference>
<dbReference type="PROSITE" id="PS50045">
    <property type="entry name" value="SIGMA54_INTERACT_4"/>
    <property type="match status" value="1"/>
</dbReference>
<dbReference type="GO" id="GO:0005524">
    <property type="term" value="F:ATP binding"/>
    <property type="evidence" value="ECO:0007669"/>
    <property type="project" value="UniProtKB-KW"/>
</dbReference>
<dbReference type="InterPro" id="IPR002078">
    <property type="entry name" value="Sigma_54_int"/>
</dbReference>